<dbReference type="InterPro" id="IPR036736">
    <property type="entry name" value="ACP-like_sf"/>
</dbReference>
<dbReference type="PIRSF" id="PIRSF001617">
    <property type="entry name" value="Alpha-AR"/>
    <property type="match status" value="1"/>
</dbReference>
<dbReference type="SUPFAM" id="SSF56801">
    <property type="entry name" value="Acetyl-CoA synthetase-like"/>
    <property type="match status" value="1"/>
</dbReference>
<gene>
    <name evidence="7" type="ORF">PDIGIT_LOCUS13868</name>
</gene>
<dbReference type="PANTHER" id="PTHR45527">
    <property type="entry name" value="NONRIBOSOMAL PEPTIDE SYNTHETASE"/>
    <property type="match status" value="1"/>
</dbReference>
<comment type="similarity">
    <text evidence="4">Belongs to the NRP synthetase family.</text>
</comment>
<dbReference type="GO" id="GO:0008757">
    <property type="term" value="F:S-adenosylmethionine-dependent methyltransferase activity"/>
    <property type="evidence" value="ECO:0007669"/>
    <property type="project" value="InterPro"/>
</dbReference>
<keyword evidence="2" id="KW-0597">Phosphoprotein</keyword>
<dbReference type="EMBL" id="CAOQHR010000010">
    <property type="protein sequence ID" value="CAI6340684.1"/>
    <property type="molecule type" value="Genomic_DNA"/>
</dbReference>
<feature type="domain" description="Carrier" evidence="6">
    <location>
        <begin position="1231"/>
        <end position="1307"/>
    </location>
</feature>
<dbReference type="CDD" id="cd05930">
    <property type="entry name" value="A_NRPS"/>
    <property type="match status" value="1"/>
</dbReference>
<dbReference type="InterPro" id="IPR013216">
    <property type="entry name" value="Methyltransf_11"/>
</dbReference>
<dbReference type="Gene3D" id="3.30.559.30">
    <property type="entry name" value="Nonribosomal peptide synthetase, condensation domain"/>
    <property type="match status" value="1"/>
</dbReference>
<dbReference type="SUPFAM" id="SSF52777">
    <property type="entry name" value="CoA-dependent acyltransferases"/>
    <property type="match status" value="1"/>
</dbReference>
<dbReference type="PROSITE" id="PS00455">
    <property type="entry name" value="AMP_BINDING"/>
    <property type="match status" value="1"/>
</dbReference>
<dbReference type="Gene3D" id="1.10.1200.10">
    <property type="entry name" value="ACP-like"/>
    <property type="match status" value="1"/>
</dbReference>
<dbReference type="Pfam" id="PF00668">
    <property type="entry name" value="Condensation"/>
    <property type="match status" value="1"/>
</dbReference>
<dbReference type="InterPro" id="IPR029063">
    <property type="entry name" value="SAM-dependent_MTases_sf"/>
</dbReference>
<evidence type="ECO:0000256" key="5">
    <source>
        <dbReference type="SAM" id="MobiDB-lite"/>
    </source>
</evidence>
<dbReference type="Gene3D" id="3.40.50.980">
    <property type="match status" value="2"/>
</dbReference>
<dbReference type="GO" id="GO:0005737">
    <property type="term" value="C:cytoplasm"/>
    <property type="evidence" value="ECO:0007669"/>
    <property type="project" value="TreeGrafter"/>
</dbReference>
<proteinExistence type="inferred from homology"/>
<dbReference type="SUPFAM" id="SSF53335">
    <property type="entry name" value="S-adenosyl-L-methionine-dependent methyltransferases"/>
    <property type="match status" value="1"/>
</dbReference>
<keyword evidence="3" id="KW-0436">Ligase</keyword>
<accession>A0A9W4XQM1</accession>
<keyword evidence="8" id="KW-1185">Reference proteome</keyword>
<dbReference type="InterPro" id="IPR045851">
    <property type="entry name" value="AMP-bd_C_sf"/>
</dbReference>
<dbReference type="CDD" id="cd02440">
    <property type="entry name" value="AdoMet_MTases"/>
    <property type="match status" value="1"/>
</dbReference>
<dbReference type="InterPro" id="IPR020806">
    <property type="entry name" value="PKS_PP-bd"/>
</dbReference>
<dbReference type="Gene3D" id="3.40.50.150">
    <property type="entry name" value="Vaccinia Virus protein VP39"/>
    <property type="match status" value="1"/>
</dbReference>
<evidence type="ECO:0000313" key="7">
    <source>
        <dbReference type="EMBL" id="CAI6340684.1"/>
    </source>
</evidence>
<organism evidence="7 8">
    <name type="scientific">Periconia digitata</name>
    <dbReference type="NCBI Taxonomy" id="1303443"/>
    <lineage>
        <taxon>Eukaryota</taxon>
        <taxon>Fungi</taxon>
        <taxon>Dikarya</taxon>
        <taxon>Ascomycota</taxon>
        <taxon>Pezizomycotina</taxon>
        <taxon>Dothideomycetes</taxon>
        <taxon>Pleosporomycetidae</taxon>
        <taxon>Pleosporales</taxon>
        <taxon>Massarineae</taxon>
        <taxon>Periconiaceae</taxon>
        <taxon>Periconia</taxon>
    </lineage>
</organism>
<dbReference type="GO" id="GO:0016874">
    <property type="term" value="F:ligase activity"/>
    <property type="evidence" value="ECO:0007669"/>
    <property type="project" value="UniProtKB-KW"/>
</dbReference>
<evidence type="ECO:0000256" key="4">
    <source>
        <dbReference type="ARBA" id="ARBA00029454"/>
    </source>
</evidence>
<dbReference type="InterPro" id="IPR020845">
    <property type="entry name" value="AMP-binding_CS"/>
</dbReference>
<feature type="region of interest" description="Disordered" evidence="5">
    <location>
        <begin position="1"/>
        <end position="21"/>
    </location>
</feature>
<evidence type="ECO:0000256" key="2">
    <source>
        <dbReference type="ARBA" id="ARBA00022553"/>
    </source>
</evidence>
<dbReference type="InterPro" id="IPR009081">
    <property type="entry name" value="PP-bd_ACP"/>
</dbReference>
<evidence type="ECO:0000256" key="3">
    <source>
        <dbReference type="ARBA" id="ARBA00022598"/>
    </source>
</evidence>
<dbReference type="GO" id="GO:0044550">
    <property type="term" value="P:secondary metabolite biosynthetic process"/>
    <property type="evidence" value="ECO:0007669"/>
    <property type="project" value="TreeGrafter"/>
</dbReference>
<dbReference type="Pfam" id="PF00550">
    <property type="entry name" value="PP-binding"/>
    <property type="match status" value="1"/>
</dbReference>
<dbReference type="PROSITE" id="PS00012">
    <property type="entry name" value="PHOSPHOPANTETHEINE"/>
    <property type="match status" value="1"/>
</dbReference>
<name>A0A9W4XQM1_9PLEO</name>
<comment type="caution">
    <text evidence="7">The sequence shown here is derived from an EMBL/GenBank/DDBJ whole genome shotgun (WGS) entry which is preliminary data.</text>
</comment>
<dbReference type="InterPro" id="IPR010071">
    <property type="entry name" value="AA_adenyl_dom"/>
</dbReference>
<dbReference type="OrthoDB" id="416786at2759"/>
<dbReference type="Gene3D" id="2.30.38.10">
    <property type="entry name" value="Luciferase, Domain 3"/>
    <property type="match status" value="1"/>
</dbReference>
<keyword evidence="1" id="KW-0596">Phosphopantetheine</keyword>
<protein>
    <recommendedName>
        <fullName evidence="6">Carrier domain-containing protein</fullName>
    </recommendedName>
</protein>
<dbReference type="GO" id="GO:0043041">
    <property type="term" value="P:amino acid activation for nonribosomal peptide biosynthetic process"/>
    <property type="evidence" value="ECO:0007669"/>
    <property type="project" value="TreeGrafter"/>
</dbReference>
<dbReference type="PROSITE" id="PS50075">
    <property type="entry name" value="CARRIER"/>
    <property type="match status" value="1"/>
</dbReference>
<dbReference type="InterPro" id="IPR001242">
    <property type="entry name" value="Condensation_dom"/>
</dbReference>
<dbReference type="InterPro" id="IPR023213">
    <property type="entry name" value="CAT-like_dom_sf"/>
</dbReference>
<dbReference type="Proteomes" id="UP001152607">
    <property type="component" value="Unassembled WGS sequence"/>
</dbReference>
<dbReference type="PANTHER" id="PTHR45527:SF1">
    <property type="entry name" value="FATTY ACID SYNTHASE"/>
    <property type="match status" value="1"/>
</dbReference>
<dbReference type="SUPFAM" id="SSF47336">
    <property type="entry name" value="ACP-like"/>
    <property type="match status" value="1"/>
</dbReference>
<sequence>MGDVEGLARAGSEDMKKLRTQSEGPKAKFLCDNARPATLSGKAGVHQLAIDGQLYNRLQLFCKAHGVTPFVVLLAAFRATHYRLTSQDDATIGVANDNQECWELKDMIGYFVNIQCIRTKIRGETFEQLVHQVHKVMVDSFANQDVPFESAVSKLQRDRDLSHHSPAQVMVNFHSQNRLGELIMEGVETKVAHSPPTSRFELELHIYQEEHSLWGHVLFSTDLYRAETVSSLVSIFQTFLEKCLDEPKTKIVSAPLLTKEAYTQLDQMGLLHSNETEYPRDSSVVDLFRQQATAYPSRIAVKDPSTKMSYAQLDVLSDGLAQWLSTKSLATEALVGVMADRSCQTIVALLGILKAGLAYLPFDIKIPEARMNTILSSIKGERLVLVGDGIEPPELGIGGVQFVQIAEAVAESVIDQPIVKPSNAPVKPSATSLAYVMFTSGSTGRPKGVMVEHRGIVRLVKGGNLSQLLPPSGVMAHIANLAFDASTWEIYATILNGGTLVCVDYMTVLDYHSLGNIFATERVQTALLTPALLKQCLLTSLSTVGDLDTLFVGGDRADQRDMSTARKLVAHNVINAYGPTENTFSSTIFRLEEEETFTNGVPIGRAISNSGAFVMDSEQRLVPLGVIGELVVTGDGLARGYTDPERDIDHFITVTVGDKIMRAYRTGDYVRYRPTDGQLEFFGRIDGQVKIRGHRVELGEIEHVLRAHRSVCDAVVVPKQSNDDEKQLMGFVTLEEDLGTPDELPKNNDQLQLVDAWEDRYDSETYAQIENFRPEMIGRDFVGWTSMYDGSEIDKAEMCEWLDDTMHTIYSVAHGQPGNVLEIGTGTGMILFNLLDGLKSYIGLDPSKKAVEFVVKTARTIPSLKNKVRMYKATAAEISQIERLESVEFAVLNSVVQHFPSQEYLLEVVEGLLNLKGIKAIFLGDIRSYALHREFLATRALRMAGDGATKEGIRRLVEDMEQIERELLVDPGFFTALPSRLPDLVEHVEILPKRMKATNELSCYRYGAVVHVKSRGWPEQEIRQIGHDEWVDFEEHQLNRQSLLQQLVSLSCSSTMAISNIPHSKNTFSRGLLSYLYDDEARKVDSKPWISSIRQAAEQTPSLSAVDLVELAEEAGYIVEISWNRQHSHSGGFDAVFYRKSSGSRVMFRFPTDHAGRPQHSLSSKPLRQQHIIKVQSQLNEILRVQLPGYMVPQFVHILNKFPINVNGKVDRKALAQITHTPEAAERSLRQPSTEKEKTLQRLWAQVLDIEADSIGLDDSFFRLGGDSIAAMKLVAEARRECLQVTVTDLFRNHSLANLALSSKASSSITH</sequence>
<dbReference type="InterPro" id="IPR006162">
    <property type="entry name" value="Ppantetheine_attach_site"/>
</dbReference>
<dbReference type="Pfam" id="PF00501">
    <property type="entry name" value="AMP-binding"/>
    <property type="match status" value="1"/>
</dbReference>
<evidence type="ECO:0000259" key="6">
    <source>
        <dbReference type="PROSITE" id="PS50075"/>
    </source>
</evidence>
<dbReference type="Gene3D" id="3.30.559.10">
    <property type="entry name" value="Chloramphenicol acetyltransferase-like domain"/>
    <property type="match status" value="1"/>
</dbReference>
<evidence type="ECO:0000256" key="1">
    <source>
        <dbReference type="ARBA" id="ARBA00022450"/>
    </source>
</evidence>
<dbReference type="Gene3D" id="3.30.300.30">
    <property type="match status" value="2"/>
</dbReference>
<dbReference type="SMART" id="SM00823">
    <property type="entry name" value="PKS_PP"/>
    <property type="match status" value="1"/>
</dbReference>
<dbReference type="NCBIfam" id="TIGR01733">
    <property type="entry name" value="AA-adenyl-dom"/>
    <property type="match status" value="1"/>
</dbReference>
<dbReference type="Pfam" id="PF08241">
    <property type="entry name" value="Methyltransf_11"/>
    <property type="match status" value="1"/>
</dbReference>
<dbReference type="GO" id="GO:0031177">
    <property type="term" value="F:phosphopantetheine binding"/>
    <property type="evidence" value="ECO:0007669"/>
    <property type="project" value="InterPro"/>
</dbReference>
<dbReference type="FunFam" id="1.10.1200.10:FF:000005">
    <property type="entry name" value="Nonribosomal peptide synthetase 1"/>
    <property type="match status" value="1"/>
</dbReference>
<dbReference type="InterPro" id="IPR000873">
    <property type="entry name" value="AMP-dep_synth/lig_dom"/>
</dbReference>
<reference evidence="7" key="1">
    <citation type="submission" date="2023-01" db="EMBL/GenBank/DDBJ databases">
        <authorList>
            <person name="Van Ghelder C."/>
            <person name="Rancurel C."/>
        </authorList>
    </citation>
    <scope>NUCLEOTIDE SEQUENCE</scope>
    <source>
        <strain evidence="7">CNCM I-4278</strain>
    </source>
</reference>
<evidence type="ECO:0000313" key="8">
    <source>
        <dbReference type="Proteomes" id="UP001152607"/>
    </source>
</evidence>